<evidence type="ECO:0000313" key="3">
    <source>
        <dbReference type="Proteomes" id="UP001056436"/>
    </source>
</evidence>
<accession>A0A9P9XAD6</accession>
<dbReference type="Proteomes" id="UP001056436">
    <property type="component" value="Unassembled WGS sequence"/>
</dbReference>
<reference evidence="2" key="1">
    <citation type="submission" date="2019-01" db="EMBL/GenBank/DDBJ databases">
        <title>Colletotrichum abscissum LGMF1257.</title>
        <authorList>
            <person name="Baroncelli R."/>
        </authorList>
    </citation>
    <scope>NUCLEOTIDE SEQUENCE</scope>
    <source>
        <strain evidence="2">Ca142</strain>
    </source>
</reference>
<dbReference type="EMBL" id="SDAQ01000059">
    <property type="protein sequence ID" value="KAI3545962.1"/>
    <property type="molecule type" value="Genomic_DNA"/>
</dbReference>
<sequence>MRRMILRVELTKQHRAPRSQVLGRRSAISARWPGSSTIDATTPHPPSDFEDTPTSSQVHGTHDTPKEQKEKEMKKEEDDEKKERGGQ</sequence>
<feature type="region of interest" description="Disordered" evidence="1">
    <location>
        <begin position="15"/>
        <end position="87"/>
    </location>
</feature>
<evidence type="ECO:0000313" key="2">
    <source>
        <dbReference type="EMBL" id="KAI3545962.1"/>
    </source>
</evidence>
<organism evidence="2 3">
    <name type="scientific">Colletotrichum abscissum</name>
    <dbReference type="NCBI Taxonomy" id="1671311"/>
    <lineage>
        <taxon>Eukaryota</taxon>
        <taxon>Fungi</taxon>
        <taxon>Dikarya</taxon>
        <taxon>Ascomycota</taxon>
        <taxon>Pezizomycotina</taxon>
        <taxon>Sordariomycetes</taxon>
        <taxon>Hypocreomycetidae</taxon>
        <taxon>Glomerellales</taxon>
        <taxon>Glomerellaceae</taxon>
        <taxon>Colletotrichum</taxon>
        <taxon>Colletotrichum acutatum species complex</taxon>
    </lineage>
</organism>
<evidence type="ECO:0000256" key="1">
    <source>
        <dbReference type="SAM" id="MobiDB-lite"/>
    </source>
</evidence>
<name>A0A9P9XAD6_9PEZI</name>
<feature type="compositionally biased region" description="Basic and acidic residues" evidence="1">
    <location>
        <begin position="60"/>
        <end position="87"/>
    </location>
</feature>
<gene>
    <name evidence="2" type="ORF">CABS02_09168</name>
</gene>
<keyword evidence="3" id="KW-1185">Reference proteome</keyword>
<dbReference type="AlphaFoldDB" id="A0A9P9XAD6"/>
<proteinExistence type="predicted"/>
<comment type="caution">
    <text evidence="2">The sequence shown here is derived from an EMBL/GenBank/DDBJ whole genome shotgun (WGS) entry which is preliminary data.</text>
</comment>
<protein>
    <submittedName>
        <fullName evidence="2">Uncharacterized protein</fullName>
    </submittedName>
</protein>